<evidence type="ECO:0000256" key="4">
    <source>
        <dbReference type="SAM" id="MobiDB-lite"/>
    </source>
</evidence>
<dbReference type="Proteomes" id="UP001272052">
    <property type="component" value="Unassembled WGS sequence"/>
</dbReference>
<dbReference type="InterPro" id="IPR016202">
    <property type="entry name" value="DNase_I"/>
</dbReference>
<sequence>MKSYEKRCFSLTKIDKSGNAVSLSMKSKTQTILTVLLTVLLLTSFFAGCIDTDIGSPTLNECPAGDEIPPAVGNETVGSNDSVQTPDPGYETPAADQISIAAFNIQIFGQSKAAKDDVMEVLTKTIRRYDIVGIQEIRDASGTSLPKLVEMINGGADENGNAYNYDYVVSDRLGRSSSKEQYAYIYNANNVFVASEPLVYPEPDGTDPFEREPYMVTFRANDGDFDALFILIHTKPDDAKNEINELDTVVQYAKSIYKGQENYVVMGDFNADGSYFNESGDSALKSGEYIWLIGNDEVTTTKSKNTYDRIVITTSLAPYFTNVSGVFNYSAEYGLTEEETHAVSDHYPVFAEFWTVVGNWFRMLFAHMRINA</sequence>
<protein>
    <recommendedName>
        <fullName evidence="5">Endonuclease/exonuclease/phosphatase domain-containing protein</fullName>
    </recommendedName>
</protein>
<dbReference type="EMBL" id="JAWDKC010000006">
    <property type="protein sequence ID" value="MDV0444656.1"/>
    <property type="molecule type" value="Genomic_DNA"/>
</dbReference>
<keyword evidence="3" id="KW-0378">Hydrolase</keyword>
<evidence type="ECO:0000256" key="2">
    <source>
        <dbReference type="ARBA" id="ARBA00022722"/>
    </source>
</evidence>
<evidence type="ECO:0000313" key="7">
    <source>
        <dbReference type="Proteomes" id="UP001272052"/>
    </source>
</evidence>
<organism evidence="6 7">
    <name type="scientific">Methanimicrococcus hacksteinii</name>
    <dbReference type="NCBI Taxonomy" id="3028293"/>
    <lineage>
        <taxon>Archaea</taxon>
        <taxon>Methanobacteriati</taxon>
        <taxon>Methanobacteriota</taxon>
        <taxon>Stenosarchaea group</taxon>
        <taxon>Methanomicrobia</taxon>
        <taxon>Methanosarcinales</taxon>
        <taxon>Methanosarcinaceae</taxon>
        <taxon>Methanimicrococcus</taxon>
    </lineage>
</organism>
<dbReference type="Pfam" id="PF03372">
    <property type="entry name" value="Exo_endo_phos"/>
    <property type="match status" value="1"/>
</dbReference>
<feature type="region of interest" description="Disordered" evidence="4">
    <location>
        <begin position="61"/>
        <end position="88"/>
    </location>
</feature>
<feature type="compositionally biased region" description="Polar residues" evidence="4">
    <location>
        <begin position="76"/>
        <end position="85"/>
    </location>
</feature>
<reference evidence="6 7" key="1">
    <citation type="submission" date="2023-06" db="EMBL/GenBank/DDBJ databases">
        <title>Genome sequence of Methanimicrococcus sp. At1.</title>
        <authorList>
            <person name="Protasov E."/>
            <person name="Platt K."/>
            <person name="Poehlein A."/>
            <person name="Daniel R."/>
            <person name="Brune A."/>
        </authorList>
    </citation>
    <scope>NUCLEOTIDE SEQUENCE [LARGE SCALE GENOMIC DNA]</scope>
    <source>
        <strain evidence="6 7">At1</strain>
    </source>
</reference>
<evidence type="ECO:0000256" key="3">
    <source>
        <dbReference type="ARBA" id="ARBA00022801"/>
    </source>
</evidence>
<dbReference type="SMART" id="SM00476">
    <property type="entry name" value="DNaseIc"/>
    <property type="match status" value="1"/>
</dbReference>
<dbReference type="SUPFAM" id="SSF56219">
    <property type="entry name" value="DNase I-like"/>
    <property type="match status" value="1"/>
</dbReference>
<evidence type="ECO:0000256" key="1">
    <source>
        <dbReference type="ARBA" id="ARBA00007359"/>
    </source>
</evidence>
<gene>
    <name evidence="6" type="ORF">MmiAt1_01880</name>
</gene>
<accession>A0ABU3VMR3</accession>
<dbReference type="PRINTS" id="PR00130">
    <property type="entry name" value="DNASEI"/>
</dbReference>
<dbReference type="PANTHER" id="PTHR11371:SF31">
    <property type="entry name" value="EXTRACELLULAR NUCLEASE"/>
    <property type="match status" value="1"/>
</dbReference>
<dbReference type="CDD" id="cd10282">
    <property type="entry name" value="DNase1"/>
    <property type="match status" value="1"/>
</dbReference>
<feature type="domain" description="Endonuclease/exonuclease/phosphatase" evidence="5">
    <location>
        <begin position="102"/>
        <end position="346"/>
    </location>
</feature>
<name>A0ABU3VMR3_9EURY</name>
<keyword evidence="2" id="KW-0540">Nuclease</keyword>
<comment type="similarity">
    <text evidence="1">Belongs to the DNase I family.</text>
</comment>
<keyword evidence="7" id="KW-1185">Reference proteome</keyword>
<dbReference type="InterPro" id="IPR005135">
    <property type="entry name" value="Endo/exonuclease/phosphatase"/>
</dbReference>
<dbReference type="InterPro" id="IPR036691">
    <property type="entry name" value="Endo/exonu/phosph_ase_sf"/>
</dbReference>
<dbReference type="PANTHER" id="PTHR11371">
    <property type="entry name" value="DEOXYRIBONUCLEASE"/>
    <property type="match status" value="1"/>
</dbReference>
<dbReference type="Gene3D" id="3.60.10.10">
    <property type="entry name" value="Endonuclease/exonuclease/phosphatase"/>
    <property type="match status" value="1"/>
</dbReference>
<evidence type="ECO:0000313" key="6">
    <source>
        <dbReference type="EMBL" id="MDV0444656.1"/>
    </source>
</evidence>
<comment type="caution">
    <text evidence="6">The sequence shown here is derived from an EMBL/GenBank/DDBJ whole genome shotgun (WGS) entry which is preliminary data.</text>
</comment>
<proteinExistence type="inferred from homology"/>
<evidence type="ECO:0000259" key="5">
    <source>
        <dbReference type="Pfam" id="PF03372"/>
    </source>
</evidence>